<dbReference type="EMBL" id="JBJUIK010000011">
    <property type="protein sequence ID" value="KAL3514092.1"/>
    <property type="molecule type" value="Genomic_DNA"/>
</dbReference>
<sequence length="164" mass="19076">MLKHLVIEKCQDVKSIQIHNSNIVSLRISEVENLILINVPKLTEVVVIEQICNNWSRVFSQLSCCLSQLEKFSLVTVFPQELMKDSEFPELSKLKFLRMNVGAWKDHSLMVLTSMIKACPCLERFVLQLCRMGILQTNRETEGGAECTHKYLKSDRVFWILWPY</sequence>
<dbReference type="SUPFAM" id="SSF52047">
    <property type="entry name" value="RNI-like"/>
    <property type="match status" value="1"/>
</dbReference>
<comment type="caution">
    <text evidence="2">The sequence shown here is derived from an EMBL/GenBank/DDBJ whole genome shotgun (WGS) entry which is preliminary data.</text>
</comment>
<gene>
    <name evidence="2" type="ORF">ACH5RR_026809</name>
</gene>
<evidence type="ECO:0000259" key="1">
    <source>
        <dbReference type="Pfam" id="PF23622"/>
    </source>
</evidence>
<organism evidence="2 3">
    <name type="scientific">Cinchona calisaya</name>
    <dbReference type="NCBI Taxonomy" id="153742"/>
    <lineage>
        <taxon>Eukaryota</taxon>
        <taxon>Viridiplantae</taxon>
        <taxon>Streptophyta</taxon>
        <taxon>Embryophyta</taxon>
        <taxon>Tracheophyta</taxon>
        <taxon>Spermatophyta</taxon>
        <taxon>Magnoliopsida</taxon>
        <taxon>eudicotyledons</taxon>
        <taxon>Gunneridae</taxon>
        <taxon>Pentapetalae</taxon>
        <taxon>asterids</taxon>
        <taxon>lamiids</taxon>
        <taxon>Gentianales</taxon>
        <taxon>Rubiaceae</taxon>
        <taxon>Cinchonoideae</taxon>
        <taxon>Cinchoneae</taxon>
        <taxon>Cinchona</taxon>
    </lineage>
</organism>
<proteinExistence type="predicted"/>
<keyword evidence="3" id="KW-1185">Reference proteome</keyword>
<evidence type="ECO:0000313" key="3">
    <source>
        <dbReference type="Proteomes" id="UP001630127"/>
    </source>
</evidence>
<accession>A0ABD2Z3M8</accession>
<dbReference type="PANTHER" id="PTHR34145:SF68">
    <property type="entry name" value="FBD DOMAIN-CONTAINING PROTEIN"/>
    <property type="match status" value="1"/>
</dbReference>
<dbReference type="InterPro" id="IPR055357">
    <property type="entry name" value="LRR_At1g61320_AtMIF1"/>
</dbReference>
<dbReference type="AlphaFoldDB" id="A0ABD2Z3M8"/>
<dbReference type="Proteomes" id="UP001630127">
    <property type="component" value="Unassembled WGS sequence"/>
</dbReference>
<protein>
    <recommendedName>
        <fullName evidence="1">At1g61320/AtMIF1 LRR domain-containing protein</fullName>
    </recommendedName>
</protein>
<dbReference type="InterPro" id="IPR053772">
    <property type="entry name" value="At1g61320/At1g61330-like"/>
</dbReference>
<name>A0ABD2Z3M8_9GENT</name>
<dbReference type="Pfam" id="PF23622">
    <property type="entry name" value="LRR_At1g61320_AtMIF1"/>
    <property type="match status" value="1"/>
</dbReference>
<reference evidence="2 3" key="1">
    <citation type="submission" date="2024-11" db="EMBL/GenBank/DDBJ databases">
        <title>A near-complete genome assembly of Cinchona calisaya.</title>
        <authorList>
            <person name="Lian D.C."/>
            <person name="Zhao X.W."/>
            <person name="Wei L."/>
        </authorList>
    </citation>
    <scope>NUCLEOTIDE SEQUENCE [LARGE SCALE GENOMIC DNA]</scope>
    <source>
        <tissue evidence="2">Nenye</tissue>
    </source>
</reference>
<evidence type="ECO:0000313" key="2">
    <source>
        <dbReference type="EMBL" id="KAL3514092.1"/>
    </source>
</evidence>
<dbReference type="PANTHER" id="PTHR34145">
    <property type="entry name" value="OS02G0105600 PROTEIN"/>
    <property type="match status" value="1"/>
</dbReference>
<feature type="domain" description="At1g61320/AtMIF1 LRR" evidence="1">
    <location>
        <begin position="2"/>
        <end position="132"/>
    </location>
</feature>